<evidence type="ECO:0000313" key="2">
    <source>
        <dbReference type="Proteomes" id="UP000001025"/>
    </source>
</evidence>
<proteinExistence type="predicted"/>
<sequence length="62" mass="7239">MILWDDVPERDSLFLQQSVFAISFSMSANWMTIHGMESLKRSSLNRCLAINGCPVCWCWEHF</sequence>
<accession>Q7URV5</accession>
<protein>
    <submittedName>
        <fullName evidence="1">Uncharacterized protein</fullName>
    </submittedName>
</protein>
<dbReference type="EnsemblBacteria" id="CAD74232">
    <property type="protein sequence ID" value="CAD74232"/>
    <property type="gene ID" value="RB5430"/>
</dbReference>
<keyword evidence="2" id="KW-1185">Reference proteome</keyword>
<name>Q7URV5_RHOBA</name>
<dbReference type="KEGG" id="rba:RB5430"/>
<dbReference type="STRING" id="243090.RB5430"/>
<dbReference type="EMBL" id="BX294142">
    <property type="protein sequence ID" value="CAD74232.1"/>
    <property type="molecule type" value="Genomic_DNA"/>
</dbReference>
<gene>
    <name evidence="1" type="ordered locus">RB5430</name>
</gene>
<reference evidence="1 2" key="1">
    <citation type="journal article" date="2003" name="Proc. Natl. Acad. Sci. U.S.A.">
        <title>Complete genome sequence of the marine planctomycete Pirellula sp. strain 1.</title>
        <authorList>
            <person name="Gloeckner F.O."/>
            <person name="Kube M."/>
            <person name="Bauer M."/>
            <person name="Teeling H."/>
            <person name="Lombardot T."/>
            <person name="Ludwig W."/>
            <person name="Gade D."/>
            <person name="Beck A."/>
            <person name="Borzym K."/>
            <person name="Heitmann K."/>
            <person name="Rabus R."/>
            <person name="Schlesner H."/>
            <person name="Amann R."/>
            <person name="Reinhardt R."/>
        </authorList>
    </citation>
    <scope>NUCLEOTIDE SEQUENCE [LARGE SCALE GENOMIC DNA]</scope>
    <source>
        <strain evidence="2">DSM 10527 / NCIMB 13988 / SH1</strain>
    </source>
</reference>
<evidence type="ECO:0000313" key="1">
    <source>
        <dbReference type="EMBL" id="CAD74232.1"/>
    </source>
</evidence>
<dbReference type="HOGENOM" id="CLU_2901230_0_0_0"/>
<organism evidence="1 2">
    <name type="scientific">Rhodopirellula baltica (strain DSM 10527 / NCIMB 13988 / SH1)</name>
    <dbReference type="NCBI Taxonomy" id="243090"/>
    <lineage>
        <taxon>Bacteria</taxon>
        <taxon>Pseudomonadati</taxon>
        <taxon>Planctomycetota</taxon>
        <taxon>Planctomycetia</taxon>
        <taxon>Pirellulales</taxon>
        <taxon>Pirellulaceae</taxon>
        <taxon>Rhodopirellula</taxon>
    </lineage>
</organism>
<dbReference type="Proteomes" id="UP000001025">
    <property type="component" value="Chromosome"/>
</dbReference>
<dbReference type="AlphaFoldDB" id="Q7URV5"/>
<dbReference type="InParanoid" id="Q7URV5"/>